<protein>
    <submittedName>
        <fullName evidence="2">25S rRNA (Uridine(2843)-N(3))-methyltransferase</fullName>
    </submittedName>
</protein>
<feature type="region of interest" description="Disordered" evidence="1">
    <location>
        <begin position="1"/>
        <end position="60"/>
    </location>
</feature>
<feature type="compositionally biased region" description="Low complexity" evidence="1">
    <location>
        <begin position="182"/>
        <end position="196"/>
    </location>
</feature>
<evidence type="ECO:0000256" key="1">
    <source>
        <dbReference type="SAM" id="MobiDB-lite"/>
    </source>
</evidence>
<evidence type="ECO:0000313" key="3">
    <source>
        <dbReference type="Proteomes" id="UP000827549"/>
    </source>
</evidence>
<accession>A0AAF0Y273</accession>
<feature type="compositionally biased region" description="Acidic residues" evidence="1">
    <location>
        <begin position="43"/>
        <end position="52"/>
    </location>
</feature>
<reference evidence="2" key="1">
    <citation type="submission" date="2023-10" db="EMBL/GenBank/DDBJ databases">
        <authorList>
            <person name="Noh H."/>
        </authorList>
    </citation>
    <scope>NUCLEOTIDE SEQUENCE</scope>
    <source>
        <strain evidence="2">DUCC4014</strain>
    </source>
</reference>
<gene>
    <name evidence="2" type="primary">BMT6</name>
    <name evidence="2" type="ORF">LOC62_02G002239</name>
</gene>
<dbReference type="RefSeq" id="XP_062624732.1">
    <property type="nucleotide sequence ID" value="XM_062768748.1"/>
</dbReference>
<dbReference type="AlphaFoldDB" id="A0AAF0Y273"/>
<feature type="region of interest" description="Disordered" evidence="1">
    <location>
        <begin position="156"/>
        <end position="196"/>
    </location>
</feature>
<dbReference type="GeneID" id="87805487"/>
<dbReference type="InterPro" id="IPR021463">
    <property type="entry name" value="Methyltransf_34"/>
</dbReference>
<sequence length="410" mass="43793">MTHRSRSFAPKKKLGKPASQKGKPKKLHHPPARNASAAKAESDGEESDDDQSDAGADAAEAVVIDPTPPAAAFTSSPSDEEILDVIRAALGTALTSPSFTADVQTAKGLLYDKKWLELFTNPALLDAYAGRWVPSRALCFRDLMAGIKDVRGLFVGEGEEGEEEEGEEEEDDEKEEEGGNQAADAPATDASTATPTHILSIGGGAGSELLAVAALAHSAQLLGRGAPISWTSLDIGDWGGVLTRLGNAARSEWELPGSINFKYIKDDVLDASSTSITSLPAPSLTTIFFTLTELLAQSRPRTAALLRSITARTPPGGLLLVADSASDIAEFALGKDGRTWPVYMVLDALLLRADPGAWERVRADDSKWWRLADGVGADWPCKLENARYWMRLYRRKAAAEAPEAKVAAEE</sequence>
<name>A0AAF0Y273_9TREE</name>
<dbReference type="EMBL" id="CP086715">
    <property type="protein sequence ID" value="WOO78700.1"/>
    <property type="molecule type" value="Genomic_DNA"/>
</dbReference>
<evidence type="ECO:0000313" key="2">
    <source>
        <dbReference type="EMBL" id="WOO78700.1"/>
    </source>
</evidence>
<dbReference type="Proteomes" id="UP000827549">
    <property type="component" value="Chromosome 2"/>
</dbReference>
<keyword evidence="3" id="KW-1185">Reference proteome</keyword>
<feature type="compositionally biased region" description="Basic residues" evidence="1">
    <location>
        <begin position="1"/>
        <end position="15"/>
    </location>
</feature>
<feature type="compositionally biased region" description="Acidic residues" evidence="1">
    <location>
        <begin position="157"/>
        <end position="178"/>
    </location>
</feature>
<feature type="compositionally biased region" description="Basic residues" evidence="1">
    <location>
        <begin position="22"/>
        <end position="31"/>
    </location>
</feature>
<proteinExistence type="predicted"/>
<dbReference type="Pfam" id="PF11312">
    <property type="entry name" value="Methyltransf_34"/>
    <property type="match status" value="1"/>
</dbReference>
<organism evidence="2 3">
    <name type="scientific">Vanrija pseudolonga</name>
    <dbReference type="NCBI Taxonomy" id="143232"/>
    <lineage>
        <taxon>Eukaryota</taxon>
        <taxon>Fungi</taxon>
        <taxon>Dikarya</taxon>
        <taxon>Basidiomycota</taxon>
        <taxon>Agaricomycotina</taxon>
        <taxon>Tremellomycetes</taxon>
        <taxon>Trichosporonales</taxon>
        <taxon>Trichosporonaceae</taxon>
        <taxon>Vanrija</taxon>
    </lineage>
</organism>